<feature type="region of interest" description="Disordered" evidence="1">
    <location>
        <begin position="41"/>
        <end position="63"/>
    </location>
</feature>
<organism evidence="2 3">
    <name type="scientific">Triparma laevis f. longispina</name>
    <dbReference type="NCBI Taxonomy" id="1714387"/>
    <lineage>
        <taxon>Eukaryota</taxon>
        <taxon>Sar</taxon>
        <taxon>Stramenopiles</taxon>
        <taxon>Ochrophyta</taxon>
        <taxon>Bolidophyceae</taxon>
        <taxon>Parmales</taxon>
        <taxon>Triparmaceae</taxon>
        <taxon>Triparma</taxon>
    </lineage>
</organism>
<reference evidence="3" key="1">
    <citation type="journal article" date="2023" name="Commun. Biol.">
        <title>Genome analysis of Parmales, the sister group of diatoms, reveals the evolutionary specialization of diatoms from phago-mixotrophs to photoautotrophs.</title>
        <authorList>
            <person name="Ban H."/>
            <person name="Sato S."/>
            <person name="Yoshikawa S."/>
            <person name="Yamada K."/>
            <person name="Nakamura Y."/>
            <person name="Ichinomiya M."/>
            <person name="Sato N."/>
            <person name="Blanc-Mathieu R."/>
            <person name="Endo H."/>
            <person name="Kuwata A."/>
            <person name="Ogata H."/>
        </authorList>
    </citation>
    <scope>NUCLEOTIDE SEQUENCE [LARGE SCALE GENOMIC DNA]</scope>
    <source>
        <strain evidence="3">NIES 3700</strain>
    </source>
</reference>
<feature type="compositionally biased region" description="Low complexity" evidence="1">
    <location>
        <begin position="130"/>
        <end position="149"/>
    </location>
</feature>
<dbReference type="AlphaFoldDB" id="A0A9W7FTD2"/>
<evidence type="ECO:0000313" key="2">
    <source>
        <dbReference type="EMBL" id="GMI17701.1"/>
    </source>
</evidence>
<dbReference type="Proteomes" id="UP001165122">
    <property type="component" value="Unassembled WGS sequence"/>
</dbReference>
<name>A0A9W7FTD2_9STRA</name>
<comment type="caution">
    <text evidence="2">The sequence shown here is derived from an EMBL/GenBank/DDBJ whole genome shotgun (WGS) entry which is preliminary data.</text>
</comment>
<protein>
    <recommendedName>
        <fullName evidence="4">OTU domain-containing protein</fullName>
    </recommendedName>
</protein>
<evidence type="ECO:0000313" key="3">
    <source>
        <dbReference type="Proteomes" id="UP001165122"/>
    </source>
</evidence>
<evidence type="ECO:0000256" key="1">
    <source>
        <dbReference type="SAM" id="MobiDB-lite"/>
    </source>
</evidence>
<dbReference type="EMBL" id="BRXW01000303">
    <property type="protein sequence ID" value="GMI17701.1"/>
    <property type="molecule type" value="Genomic_DNA"/>
</dbReference>
<evidence type="ECO:0008006" key="4">
    <source>
        <dbReference type="Google" id="ProtNLM"/>
    </source>
</evidence>
<gene>
    <name evidence="2" type="ORF">TrLO_g1092</name>
</gene>
<keyword evidence="3" id="KW-1185">Reference proteome</keyword>
<feature type="compositionally biased region" description="Low complexity" evidence="1">
    <location>
        <begin position="50"/>
        <end position="61"/>
    </location>
</feature>
<feature type="region of interest" description="Disordered" evidence="1">
    <location>
        <begin position="108"/>
        <end position="167"/>
    </location>
</feature>
<sequence length="270" mass="29778">MKVLHESHGKGVVTAVKEIWMNFDFKGEDIVIRSTSPQAIEKVGGKKKSMPSQTSSQSSSPGRVSALLFVGTKVSHEIHGEGVITQVKNAGWITADFNGEDITVRSTTLIAFDPPPPPVQACPKRRPGRPKNSSSQSSSHSSFPSSPSTKRPRKSFPSHPPSNPLSPFARPTFKVVKVAADGDCFYTCMNRCLPQRPSVLEQRQILFVDAEGRDFYRSLSGEGFKECVVVVREGEHFNFIKKGTLTIFERNEDWIVQLWGTSPPPPPTQT</sequence>
<accession>A0A9W7FTD2</accession>
<dbReference type="OrthoDB" id="10657179at2759"/>
<proteinExistence type="predicted"/>